<dbReference type="GeneID" id="75184383"/>
<dbReference type="EMBL" id="RCIY01000002">
    <property type="protein sequence ID" value="TGG89713.1"/>
    <property type="molecule type" value="Genomic_DNA"/>
</dbReference>
<dbReference type="InterPro" id="IPR010982">
    <property type="entry name" value="Lambda_DNA-bd_dom_sf"/>
</dbReference>
<dbReference type="GO" id="GO:0003677">
    <property type="term" value="F:DNA binding"/>
    <property type="evidence" value="ECO:0007669"/>
    <property type="project" value="InterPro"/>
</dbReference>
<proteinExistence type="predicted"/>
<dbReference type="InterPro" id="IPR001387">
    <property type="entry name" value="Cro/C1-type_HTH"/>
</dbReference>
<dbReference type="SUPFAM" id="SSF47413">
    <property type="entry name" value="lambda repressor-like DNA-binding domains"/>
    <property type="match status" value="1"/>
</dbReference>
<evidence type="ECO:0000259" key="2">
    <source>
        <dbReference type="PROSITE" id="PS50943"/>
    </source>
</evidence>
<dbReference type="Proteomes" id="UP000298111">
    <property type="component" value="Unassembled WGS sequence"/>
</dbReference>
<dbReference type="InterPro" id="IPR011990">
    <property type="entry name" value="TPR-like_helical_dom_sf"/>
</dbReference>
<dbReference type="Pfam" id="PF01381">
    <property type="entry name" value="HTH_3"/>
    <property type="match status" value="1"/>
</dbReference>
<evidence type="ECO:0000313" key="3">
    <source>
        <dbReference type="EMBL" id="TGG89713.1"/>
    </source>
</evidence>
<dbReference type="SMART" id="SM00530">
    <property type="entry name" value="HTH_XRE"/>
    <property type="match status" value="1"/>
</dbReference>
<dbReference type="Gene3D" id="1.25.40.10">
    <property type="entry name" value="Tetratricopeptide repeat domain"/>
    <property type="match status" value="1"/>
</dbReference>
<name>A0A8H1LMW1_9ACTN</name>
<protein>
    <submittedName>
        <fullName evidence="3">XRE family transcriptional regulator</fullName>
    </submittedName>
</protein>
<gene>
    <name evidence="3" type="ORF">D8771_02160</name>
</gene>
<dbReference type="AlphaFoldDB" id="A0A8H1LMW1"/>
<dbReference type="PROSITE" id="PS50943">
    <property type="entry name" value="HTH_CROC1"/>
    <property type="match status" value="1"/>
</dbReference>
<feature type="domain" description="HTH cro/C1-type" evidence="2">
    <location>
        <begin position="13"/>
        <end position="68"/>
    </location>
</feature>
<sequence>MPENCDTHIGARMRDIRKRRGLTQRELATASGVSLSLVRKLEQGEVRDTRMETAHRLARSLRVATSSLLRREEVVKPVAEPWRPLQEAVEHPPGQPDEEPSIDGARSSLPALRSAFFKNHLQEVSALLVPLLRDVDVLGDGEEARALRAHALQIAGSVLTQASQFGAAETALSRAADAAPDRLRAASVRTTWTWLLVRQGRLAEAREMATRWADEVEPRISRATTEELAAWGWLLLQVSAASLRDNRAGEAQDAMRLARSVAVMTGKELPRGDSRLATWGPVTVAYKNAERGIVLDRPDEVLKVADQLKAVGPAASTEFHRHRMDVARAHVMMRQYGEAVDVLSEVRAQAPEWLAEQRSARDVMAEVVQHRRTLTPGMRELADEVGVPM</sequence>
<organism evidence="3 4">
    <name type="scientific">Streptomyces albus</name>
    <dbReference type="NCBI Taxonomy" id="1888"/>
    <lineage>
        <taxon>Bacteria</taxon>
        <taxon>Bacillati</taxon>
        <taxon>Actinomycetota</taxon>
        <taxon>Actinomycetes</taxon>
        <taxon>Kitasatosporales</taxon>
        <taxon>Streptomycetaceae</taxon>
        <taxon>Streptomyces</taxon>
    </lineage>
</organism>
<feature type="region of interest" description="Disordered" evidence="1">
    <location>
        <begin position="84"/>
        <end position="105"/>
    </location>
</feature>
<reference evidence="3 4" key="1">
    <citation type="submission" date="2018-10" db="EMBL/GenBank/DDBJ databases">
        <title>Isolation of pseudouridimycin from Streptomyces albus DSM 40763.</title>
        <authorList>
            <person name="Rosenqvist P."/>
            <person name="Metsae-Ketelae M."/>
            <person name="Virta P."/>
        </authorList>
    </citation>
    <scope>NUCLEOTIDE SEQUENCE [LARGE SCALE GENOMIC DNA]</scope>
    <source>
        <strain evidence="3 4">DSM 40763</strain>
    </source>
</reference>
<evidence type="ECO:0000313" key="4">
    <source>
        <dbReference type="Proteomes" id="UP000298111"/>
    </source>
</evidence>
<evidence type="ECO:0000256" key="1">
    <source>
        <dbReference type="SAM" id="MobiDB-lite"/>
    </source>
</evidence>
<dbReference type="CDD" id="cd00093">
    <property type="entry name" value="HTH_XRE"/>
    <property type="match status" value="1"/>
</dbReference>
<dbReference type="Gene3D" id="1.10.260.40">
    <property type="entry name" value="lambda repressor-like DNA-binding domains"/>
    <property type="match status" value="1"/>
</dbReference>
<comment type="caution">
    <text evidence="3">The sequence shown here is derived from an EMBL/GenBank/DDBJ whole genome shotgun (WGS) entry which is preliminary data.</text>
</comment>
<accession>A0A8H1LMW1</accession>
<dbReference type="RefSeq" id="WP_016468277.1">
    <property type="nucleotide sequence ID" value="NZ_BBQG01000056.1"/>
</dbReference>